<reference evidence="2 3" key="1">
    <citation type="submission" date="2018-02" db="EMBL/GenBank/DDBJ databases">
        <title>Bacteriophage NCPPB3778 and a type I-E CRISPR drive the evolution of the US Biological Select Agent, Rathayibacter toxicus.</title>
        <authorList>
            <person name="Davis E.W.II."/>
            <person name="Tabima J.F."/>
            <person name="Weisberg A.J."/>
            <person name="Lopes L.D."/>
            <person name="Wiseman M.S."/>
            <person name="Wiseman M.S."/>
            <person name="Pupko T."/>
            <person name="Belcher M.S."/>
            <person name="Sechler A.J."/>
            <person name="Tancos M.A."/>
            <person name="Schroeder B.K."/>
            <person name="Murray T.D."/>
            <person name="Luster D.G."/>
            <person name="Schneider W.L."/>
            <person name="Rogers E."/>
            <person name="Andreote F.D."/>
            <person name="Grunwald N.J."/>
            <person name="Putnam M.L."/>
            <person name="Chang J.H."/>
        </authorList>
    </citation>
    <scope>NUCLEOTIDE SEQUENCE [LARGE SCALE GENOMIC DNA]</scope>
    <source>
        <strain evidence="2 3">FH99</strain>
    </source>
</reference>
<evidence type="ECO:0000313" key="2">
    <source>
        <dbReference type="EMBL" id="PPI16133.1"/>
    </source>
</evidence>
<name>A0A2S5Y8B1_9MICO</name>
<proteinExistence type="predicted"/>
<gene>
    <name evidence="2" type="ORF">C5C51_01565</name>
</gene>
<keyword evidence="1" id="KW-1133">Transmembrane helix</keyword>
<comment type="caution">
    <text evidence="2">The sequence shown here is derived from an EMBL/GenBank/DDBJ whole genome shotgun (WGS) entry which is preliminary data.</text>
</comment>
<accession>A0A2S5Y8B1</accession>
<dbReference type="Proteomes" id="UP000237966">
    <property type="component" value="Unassembled WGS sequence"/>
</dbReference>
<keyword evidence="1" id="KW-0472">Membrane</keyword>
<feature type="transmembrane region" description="Helical" evidence="1">
    <location>
        <begin position="64"/>
        <end position="85"/>
    </location>
</feature>
<sequence length="130" mass="13556">MYSTEARIASMSIACSRIARSPDTATTSEVQPVALSGSSARPREAGLVTFALGLLSLTCSMHPLWLVPGVAFALAAMGTGVRALVSRGERRFGALGILAAVLALAVSSVTVPLTLQGAWCVVQWFDGLRH</sequence>
<dbReference type="AlphaFoldDB" id="A0A2S5Y8B1"/>
<protein>
    <submittedName>
        <fullName evidence="2">Uncharacterized protein</fullName>
    </submittedName>
</protein>
<keyword evidence="1" id="KW-0812">Transmembrane</keyword>
<feature type="transmembrane region" description="Helical" evidence="1">
    <location>
        <begin position="92"/>
        <end position="115"/>
    </location>
</feature>
<evidence type="ECO:0000256" key="1">
    <source>
        <dbReference type="SAM" id="Phobius"/>
    </source>
</evidence>
<dbReference type="EMBL" id="PSWU01000004">
    <property type="protein sequence ID" value="PPI16133.1"/>
    <property type="molecule type" value="Genomic_DNA"/>
</dbReference>
<evidence type="ECO:0000313" key="3">
    <source>
        <dbReference type="Proteomes" id="UP000237966"/>
    </source>
</evidence>
<organism evidence="2 3">
    <name type="scientific">Rathayibacter toxicus</name>
    <dbReference type="NCBI Taxonomy" id="145458"/>
    <lineage>
        <taxon>Bacteria</taxon>
        <taxon>Bacillati</taxon>
        <taxon>Actinomycetota</taxon>
        <taxon>Actinomycetes</taxon>
        <taxon>Micrococcales</taxon>
        <taxon>Microbacteriaceae</taxon>
        <taxon>Rathayibacter</taxon>
    </lineage>
</organism>